<keyword evidence="2" id="KW-0238">DNA-binding</keyword>
<protein>
    <submittedName>
        <fullName evidence="5">AraC-like DNA-binding protein</fullName>
    </submittedName>
</protein>
<evidence type="ECO:0000256" key="1">
    <source>
        <dbReference type="ARBA" id="ARBA00023015"/>
    </source>
</evidence>
<evidence type="ECO:0000256" key="2">
    <source>
        <dbReference type="ARBA" id="ARBA00023125"/>
    </source>
</evidence>
<dbReference type="InterPro" id="IPR018771">
    <property type="entry name" value="PocR_dom"/>
</dbReference>
<organism evidence="5 6">
    <name type="scientific">Paenibacillus qinlingensis</name>
    <dbReference type="NCBI Taxonomy" id="1837343"/>
    <lineage>
        <taxon>Bacteria</taxon>
        <taxon>Bacillati</taxon>
        <taxon>Bacillota</taxon>
        <taxon>Bacilli</taxon>
        <taxon>Bacillales</taxon>
        <taxon>Paenibacillaceae</taxon>
        <taxon>Paenibacillus</taxon>
    </lineage>
</organism>
<sequence>MQFEKLNHQLAQVDMSAAERIKTYFQFVCDRYSVGLNLHDIAGLSEMDSSLSIVFSPYLYHNNPFCNYVKRFEATFQACARNKKVLCRMCTRSATPLYGSCYMGIEELRFPIHWKGRLLAFLCVGQFSTDLEAASQRLKTQAAKYGLNPNELEQRFLTATRPLDLNIGELHTHIGMLTQYLILLYENFLLNTHHGQSMDQRAEAHQRSFIVSRTLHYIKENFTYPITLSALAGISFCSETYLSHQFKETTGSTITEYIKELRIQKAKNLLDITTYSITLIAHQCGFNDSNYFSRVFRQHTGMSPKQYRGRD</sequence>
<gene>
    <name evidence="5" type="ORF">J2736_002956</name>
</gene>
<evidence type="ECO:0000259" key="4">
    <source>
        <dbReference type="PROSITE" id="PS01124"/>
    </source>
</evidence>
<keyword evidence="3" id="KW-0804">Transcription</keyword>
<accession>A0ABU1NY70</accession>
<dbReference type="Pfam" id="PF12833">
    <property type="entry name" value="HTH_18"/>
    <property type="match status" value="1"/>
</dbReference>
<dbReference type="Pfam" id="PF10114">
    <property type="entry name" value="PocR"/>
    <property type="match status" value="1"/>
</dbReference>
<feature type="domain" description="HTH araC/xylS-type" evidence="4">
    <location>
        <begin position="212"/>
        <end position="310"/>
    </location>
</feature>
<dbReference type="PANTHER" id="PTHR43280">
    <property type="entry name" value="ARAC-FAMILY TRANSCRIPTIONAL REGULATOR"/>
    <property type="match status" value="1"/>
</dbReference>
<dbReference type="RefSeq" id="WP_310499329.1">
    <property type="nucleotide sequence ID" value="NZ_JAVDSB010000004.1"/>
</dbReference>
<comment type="caution">
    <text evidence="5">The sequence shown here is derived from an EMBL/GenBank/DDBJ whole genome shotgun (WGS) entry which is preliminary data.</text>
</comment>
<keyword evidence="1" id="KW-0805">Transcription regulation</keyword>
<evidence type="ECO:0000313" key="6">
    <source>
        <dbReference type="Proteomes" id="UP001267290"/>
    </source>
</evidence>
<keyword evidence="6" id="KW-1185">Reference proteome</keyword>
<dbReference type="Gene3D" id="1.10.10.60">
    <property type="entry name" value="Homeodomain-like"/>
    <property type="match status" value="2"/>
</dbReference>
<reference evidence="5 6" key="1">
    <citation type="submission" date="2023-07" db="EMBL/GenBank/DDBJ databases">
        <title>Sorghum-associated microbial communities from plants grown in Nebraska, USA.</title>
        <authorList>
            <person name="Schachtman D."/>
        </authorList>
    </citation>
    <scope>NUCLEOTIDE SEQUENCE [LARGE SCALE GENOMIC DNA]</scope>
    <source>
        <strain evidence="5 6">CC258</strain>
    </source>
</reference>
<dbReference type="Proteomes" id="UP001267290">
    <property type="component" value="Unassembled WGS sequence"/>
</dbReference>
<dbReference type="InterPro" id="IPR018060">
    <property type="entry name" value="HTH_AraC"/>
</dbReference>
<dbReference type="InterPro" id="IPR009057">
    <property type="entry name" value="Homeodomain-like_sf"/>
</dbReference>
<proteinExistence type="predicted"/>
<dbReference type="SUPFAM" id="SSF46689">
    <property type="entry name" value="Homeodomain-like"/>
    <property type="match status" value="2"/>
</dbReference>
<dbReference type="PRINTS" id="PR00032">
    <property type="entry name" value="HTHARAC"/>
</dbReference>
<dbReference type="SMART" id="SM00342">
    <property type="entry name" value="HTH_ARAC"/>
    <property type="match status" value="1"/>
</dbReference>
<dbReference type="EMBL" id="JAVDSB010000004">
    <property type="protein sequence ID" value="MDR6551767.1"/>
    <property type="molecule type" value="Genomic_DNA"/>
</dbReference>
<dbReference type="PANTHER" id="PTHR43280:SF28">
    <property type="entry name" value="HTH-TYPE TRANSCRIPTIONAL ACTIVATOR RHAS"/>
    <property type="match status" value="1"/>
</dbReference>
<evidence type="ECO:0000313" key="5">
    <source>
        <dbReference type="EMBL" id="MDR6551767.1"/>
    </source>
</evidence>
<dbReference type="PROSITE" id="PS01124">
    <property type="entry name" value="HTH_ARAC_FAMILY_2"/>
    <property type="match status" value="1"/>
</dbReference>
<name>A0ABU1NY70_9BACL</name>
<dbReference type="InterPro" id="IPR020449">
    <property type="entry name" value="Tscrpt_reg_AraC-type_HTH"/>
</dbReference>
<evidence type="ECO:0000256" key="3">
    <source>
        <dbReference type="ARBA" id="ARBA00023163"/>
    </source>
</evidence>